<gene>
    <name evidence="3" type="ORF">OTI717_LOCUS22332</name>
    <name evidence="2" type="ORF">RFH988_LOCUS30390</name>
</gene>
<dbReference type="Proteomes" id="UP000663882">
    <property type="component" value="Unassembled WGS sequence"/>
</dbReference>
<dbReference type="EMBL" id="CAJOAX010003785">
    <property type="protein sequence ID" value="CAF3872946.1"/>
    <property type="molecule type" value="Genomic_DNA"/>
</dbReference>
<evidence type="ECO:0000313" key="3">
    <source>
        <dbReference type="EMBL" id="CAF3872946.1"/>
    </source>
</evidence>
<feature type="region of interest" description="Disordered" evidence="1">
    <location>
        <begin position="208"/>
        <end position="234"/>
    </location>
</feature>
<proteinExistence type="predicted"/>
<dbReference type="AlphaFoldDB" id="A0A815EN04"/>
<evidence type="ECO:0000256" key="1">
    <source>
        <dbReference type="SAM" id="MobiDB-lite"/>
    </source>
</evidence>
<comment type="caution">
    <text evidence="2">The sequence shown here is derived from an EMBL/GenBank/DDBJ whole genome shotgun (WGS) entry which is preliminary data.</text>
</comment>
<dbReference type="EMBL" id="CAJNOO010003032">
    <property type="protein sequence ID" value="CAF1313709.1"/>
    <property type="molecule type" value="Genomic_DNA"/>
</dbReference>
<dbReference type="OrthoDB" id="10029846at2759"/>
<reference evidence="2" key="1">
    <citation type="submission" date="2021-02" db="EMBL/GenBank/DDBJ databases">
        <authorList>
            <person name="Nowell W R."/>
        </authorList>
    </citation>
    <scope>NUCLEOTIDE SEQUENCE</scope>
</reference>
<evidence type="ECO:0000313" key="4">
    <source>
        <dbReference type="Proteomes" id="UP000663882"/>
    </source>
</evidence>
<dbReference type="Proteomes" id="UP000663823">
    <property type="component" value="Unassembled WGS sequence"/>
</dbReference>
<organism evidence="2 4">
    <name type="scientific">Rotaria sordida</name>
    <dbReference type="NCBI Taxonomy" id="392033"/>
    <lineage>
        <taxon>Eukaryota</taxon>
        <taxon>Metazoa</taxon>
        <taxon>Spiralia</taxon>
        <taxon>Gnathifera</taxon>
        <taxon>Rotifera</taxon>
        <taxon>Eurotatoria</taxon>
        <taxon>Bdelloidea</taxon>
        <taxon>Philodinida</taxon>
        <taxon>Philodinidae</taxon>
        <taxon>Rotaria</taxon>
    </lineage>
</organism>
<accession>A0A815EN04</accession>
<sequence>MASEDEMMMDDNISCSILSTTTKHSSVLSSSSNNSPKSSITTTTSNKRKLILVIEGYHLQLKNFSKDGSLKFWRYANRACRVLLHTNMKNEFIRYGGKSPVHSHLPDTSASEIRNLREAMRRWTENETTPLQQIAEQEVRQALLTAEALTVLPGINNMGMVLVFSCHNLTHHRRKIIPPLPQSSSFSIPESYTRDYSDKDRLLLHDSADPTFQLKQSGNIRSEGRPLPPNSPSF</sequence>
<dbReference type="Gene3D" id="2.20.25.240">
    <property type="match status" value="1"/>
</dbReference>
<evidence type="ECO:0000313" key="2">
    <source>
        <dbReference type="EMBL" id="CAF1313709.1"/>
    </source>
</evidence>
<protein>
    <submittedName>
        <fullName evidence="2">Uncharacterized protein</fullName>
    </submittedName>
</protein>
<name>A0A815EN04_9BILA</name>